<proteinExistence type="predicted"/>
<accession>A0A1H0EW54</accession>
<dbReference type="Pfam" id="PF12791">
    <property type="entry name" value="RsgI_N"/>
    <property type="match status" value="1"/>
</dbReference>
<keyword evidence="10" id="KW-1185">Reference proteome</keyword>
<dbReference type="RefSeq" id="WP_093857646.1">
    <property type="nucleotide sequence ID" value="NZ_BJVZ01000007.1"/>
</dbReference>
<name>A0A1H0EW54_9BACI</name>
<dbReference type="EMBL" id="FNIG01000010">
    <property type="protein sequence ID" value="SDN86611.1"/>
    <property type="molecule type" value="Genomic_DNA"/>
</dbReference>
<dbReference type="AlphaFoldDB" id="A0A1H0EW54"/>
<dbReference type="InterPro" id="IPR055431">
    <property type="entry name" value="RsgI_M"/>
</dbReference>
<keyword evidence="5 7" id="KW-0472">Membrane</keyword>
<dbReference type="InterPro" id="IPR024449">
    <property type="entry name" value="Anti-sigma_RsgI_N"/>
</dbReference>
<evidence type="ECO:0000256" key="6">
    <source>
        <dbReference type="SAM" id="MobiDB-lite"/>
    </source>
</evidence>
<dbReference type="OrthoDB" id="9800626at2"/>
<evidence type="ECO:0000259" key="8">
    <source>
        <dbReference type="PROSITE" id="PS51849"/>
    </source>
</evidence>
<feature type="region of interest" description="Disordered" evidence="6">
    <location>
        <begin position="219"/>
        <end position="433"/>
    </location>
</feature>
<dbReference type="GO" id="GO:0005886">
    <property type="term" value="C:plasma membrane"/>
    <property type="evidence" value="ECO:0007669"/>
    <property type="project" value="UniProtKB-SubCell"/>
</dbReference>
<keyword evidence="3 7" id="KW-0812">Transmembrane</keyword>
<sequence length="433" mass="49288">MQKGIIVEQKRKHTIMMTSDGSFYKTSKMDGTIGEETSFEPIKNRGFSLESLLQWMKRPQGRTAIATLMVLLLILPFYSWLGEDDVHAYVNIDINPSVELSLNNDYKVLDIQGLNDDGRLLVEQLSDWKNQPFQTVSSNILTLSDSLGYIQDDHQILLGFSFVDQVGTNDHSFVQSIPTEMESEFQSISVASFEVPLNVREEAKEQNTSVNLMYASEVLEEEEAKNESESNVQSVANQDQDEEENQVEQQDSETQNKNIQVIEKFIQRQDKDQIPPGLKKKLDKYKSQEDDEPVQKDSGNHIGKDKDDDHPSNNRGNERGHGKDKNDDHPSKGKGPKHNPGKGNGNNQGGGPSDKKGEDWTPPGLGKKDGRDHEIHEYDEENDDDWFKHDRWERDDEDEEEEDSQRADETSLPPGLDNKEDDHPGRQNHNNKN</sequence>
<feature type="compositionally biased region" description="Basic and acidic residues" evidence="6">
    <location>
        <begin position="284"/>
        <end position="331"/>
    </location>
</feature>
<feature type="compositionally biased region" description="Basic and acidic residues" evidence="6">
    <location>
        <begin position="366"/>
        <end position="376"/>
    </location>
</feature>
<dbReference type="STRING" id="237069.SAMN05216498_0088"/>
<dbReference type="Pfam" id="PF23750">
    <property type="entry name" value="RsgI_M"/>
    <property type="match status" value="1"/>
</dbReference>
<dbReference type="PROSITE" id="PS51849">
    <property type="entry name" value="RSGI_N"/>
    <property type="match status" value="1"/>
</dbReference>
<evidence type="ECO:0000256" key="4">
    <source>
        <dbReference type="ARBA" id="ARBA00022989"/>
    </source>
</evidence>
<feature type="domain" description="RsgI N-terminal anti-sigma" evidence="8">
    <location>
        <begin position="2"/>
        <end position="48"/>
    </location>
</feature>
<feature type="compositionally biased region" description="Gly residues" evidence="6">
    <location>
        <begin position="342"/>
        <end position="352"/>
    </location>
</feature>
<reference evidence="9 10" key="1">
    <citation type="submission" date="2016-10" db="EMBL/GenBank/DDBJ databases">
        <authorList>
            <person name="de Groot N.N."/>
        </authorList>
    </citation>
    <scope>NUCLEOTIDE SEQUENCE [LARGE SCALE GENOMIC DNA]</scope>
    <source>
        <strain evidence="9 10">CGMCC 1.3442</strain>
    </source>
</reference>
<comment type="subcellular location">
    <subcellularLocation>
        <location evidence="1">Cell membrane</location>
        <topology evidence="1">Single-pass membrane protein</topology>
    </subcellularLocation>
</comment>
<evidence type="ECO:0000256" key="1">
    <source>
        <dbReference type="ARBA" id="ARBA00004162"/>
    </source>
</evidence>
<evidence type="ECO:0000313" key="10">
    <source>
        <dbReference type="Proteomes" id="UP000199334"/>
    </source>
</evidence>
<feature type="transmembrane region" description="Helical" evidence="7">
    <location>
        <begin position="63"/>
        <end position="81"/>
    </location>
</feature>
<organism evidence="9 10">
    <name type="scientific">Tenuibacillus multivorans</name>
    <dbReference type="NCBI Taxonomy" id="237069"/>
    <lineage>
        <taxon>Bacteria</taxon>
        <taxon>Bacillati</taxon>
        <taxon>Bacillota</taxon>
        <taxon>Bacilli</taxon>
        <taxon>Bacillales</taxon>
        <taxon>Bacillaceae</taxon>
        <taxon>Tenuibacillus</taxon>
    </lineage>
</organism>
<evidence type="ECO:0000256" key="7">
    <source>
        <dbReference type="SAM" id="Phobius"/>
    </source>
</evidence>
<evidence type="ECO:0000256" key="3">
    <source>
        <dbReference type="ARBA" id="ARBA00022692"/>
    </source>
</evidence>
<dbReference type="Proteomes" id="UP000199334">
    <property type="component" value="Unassembled WGS sequence"/>
</dbReference>
<evidence type="ECO:0000256" key="2">
    <source>
        <dbReference type="ARBA" id="ARBA00022475"/>
    </source>
</evidence>
<evidence type="ECO:0000313" key="9">
    <source>
        <dbReference type="EMBL" id="SDN86611.1"/>
    </source>
</evidence>
<gene>
    <name evidence="9" type="ORF">SAMN05216498_0088</name>
</gene>
<keyword evidence="4 7" id="KW-1133">Transmembrane helix</keyword>
<keyword evidence="2" id="KW-1003">Cell membrane</keyword>
<feature type="compositionally biased region" description="Basic and acidic residues" evidence="6">
    <location>
        <begin position="385"/>
        <end position="394"/>
    </location>
</feature>
<protein>
    <recommendedName>
        <fullName evidence="8">RsgI N-terminal anti-sigma domain-containing protein</fullName>
    </recommendedName>
</protein>
<evidence type="ECO:0000256" key="5">
    <source>
        <dbReference type="ARBA" id="ARBA00023136"/>
    </source>
</evidence>